<feature type="domain" description="Rhodanese" evidence="2">
    <location>
        <begin position="239"/>
        <end position="337"/>
    </location>
</feature>
<dbReference type="GO" id="GO:0051213">
    <property type="term" value="F:dioxygenase activity"/>
    <property type="evidence" value="ECO:0007669"/>
    <property type="project" value="UniProtKB-KW"/>
</dbReference>
<dbReference type="PROSITE" id="PS50206">
    <property type="entry name" value="RHODANESE_3"/>
    <property type="match status" value="1"/>
</dbReference>
<dbReference type="PANTHER" id="PTHR44086">
    <property type="entry name" value="THIOSULFATE SULFURTRANSFERASE RDL2, MITOCHONDRIAL-RELATED"/>
    <property type="match status" value="1"/>
</dbReference>
<dbReference type="InterPro" id="IPR001763">
    <property type="entry name" value="Rhodanese-like_dom"/>
</dbReference>
<evidence type="ECO:0000313" key="3">
    <source>
        <dbReference type="EMBL" id="MST31569.1"/>
    </source>
</evidence>
<dbReference type="Proteomes" id="UP000437736">
    <property type="component" value="Unassembled WGS sequence"/>
</dbReference>
<reference evidence="3 4" key="1">
    <citation type="submission" date="2019-11" db="EMBL/GenBank/DDBJ databases">
        <title>Acidiferrimicrobium australis gen. nov., sp. nov., an acidophilic and obligately heterotrophic, member of the Actinobacteria that catalyses dissimilatory oxido- reduction of iron isolated from metal-rich acidic water in Chile.</title>
        <authorList>
            <person name="Gonzalez D."/>
            <person name="Huber K."/>
            <person name="Hedrich S."/>
            <person name="Rojas-Villalobos C."/>
            <person name="Quatrini R."/>
            <person name="Dinamarca M.A."/>
            <person name="Schwarz A."/>
            <person name="Canales C."/>
            <person name="Nancucheo I."/>
        </authorList>
    </citation>
    <scope>NUCLEOTIDE SEQUENCE [LARGE SCALE GENOMIC DNA]</scope>
    <source>
        <strain evidence="3 4">USS-CCA1</strain>
    </source>
</reference>
<dbReference type="CDD" id="cd10548">
    <property type="entry name" value="cupin_CDO"/>
    <property type="match status" value="1"/>
</dbReference>
<dbReference type="Gene3D" id="2.60.120.10">
    <property type="entry name" value="Jelly Rolls"/>
    <property type="match status" value="1"/>
</dbReference>
<comment type="similarity">
    <text evidence="1">Belongs to the cysteine dioxygenase family.</text>
</comment>
<keyword evidence="3" id="KW-0223">Dioxygenase</keyword>
<comment type="caution">
    <text evidence="3">The sequence shown here is derived from an EMBL/GenBank/DDBJ whole genome shotgun (WGS) entry which is preliminary data.</text>
</comment>
<keyword evidence="4" id="KW-1185">Reference proteome</keyword>
<protein>
    <submittedName>
        <fullName evidence="3">Cysteine dioxygenase</fullName>
    </submittedName>
</protein>
<proteinExistence type="inferred from homology"/>
<evidence type="ECO:0000259" key="2">
    <source>
        <dbReference type="PROSITE" id="PS50206"/>
    </source>
</evidence>
<dbReference type="Gene3D" id="3.40.250.10">
    <property type="entry name" value="Rhodanese-like domain"/>
    <property type="match status" value="1"/>
</dbReference>
<sequence length="337" mass="36247">MSAGVKSVSDGGNRAFSGRHRPGVAQDAIALCLSGALPGLGDGVLSARELSIASMAVAARSDLWEHLVPQQRDGRWYALLHRSGNYDVWLLGWDPGHETDWHDHGGSSGSFAVARGRLVEQFRRPRTGTAGSRAVRAGGAVTFGPAHVHNVTHGAGAPALSVHVYSPALTAMTYYHLTDYGFSAFETVSVESPHGERSHVADEEQAFTEWDRRAVDDLLASVRRDLQRRPVPREAMEALAAGATLVDIRPAEERALEGEIPGATVIGRNVLEWRLDPQNDHRIPELARYDAEIILVCSDGYASSLAAATLRRLGLARATDLDGGYHAWKAAGLPTTA</sequence>
<dbReference type="InterPro" id="IPR036873">
    <property type="entry name" value="Rhodanese-like_dom_sf"/>
</dbReference>
<dbReference type="InterPro" id="IPR011051">
    <property type="entry name" value="RmlC_Cupin_sf"/>
</dbReference>
<evidence type="ECO:0000256" key="1">
    <source>
        <dbReference type="ARBA" id="ARBA00006622"/>
    </source>
</evidence>
<dbReference type="SUPFAM" id="SSF51182">
    <property type="entry name" value="RmlC-like cupins"/>
    <property type="match status" value="1"/>
</dbReference>
<dbReference type="EMBL" id="WJHE01000098">
    <property type="protein sequence ID" value="MST31569.1"/>
    <property type="molecule type" value="Genomic_DNA"/>
</dbReference>
<dbReference type="Pfam" id="PF05995">
    <property type="entry name" value="CDO_I"/>
    <property type="match status" value="1"/>
</dbReference>
<name>A0ABW9QQ95_9ACTN</name>
<gene>
    <name evidence="3" type="ORF">GHK86_02335</name>
</gene>
<dbReference type="SUPFAM" id="SSF52821">
    <property type="entry name" value="Rhodanese/Cell cycle control phosphatase"/>
    <property type="match status" value="1"/>
</dbReference>
<dbReference type="InterPro" id="IPR010300">
    <property type="entry name" value="CDO_1"/>
</dbReference>
<evidence type="ECO:0000313" key="4">
    <source>
        <dbReference type="Proteomes" id="UP000437736"/>
    </source>
</evidence>
<dbReference type="Pfam" id="PF00581">
    <property type="entry name" value="Rhodanese"/>
    <property type="match status" value="1"/>
</dbReference>
<accession>A0ABW9QQ95</accession>
<dbReference type="InterPro" id="IPR014710">
    <property type="entry name" value="RmlC-like_jellyroll"/>
</dbReference>
<dbReference type="PANTHER" id="PTHR44086:SF10">
    <property type="entry name" value="THIOSULFATE SULFURTRANSFERASE_RHODANESE-LIKE DOMAIN-CONTAINING PROTEIN 3"/>
    <property type="match status" value="1"/>
</dbReference>
<organism evidence="3 4">
    <name type="scientific">Acidiferrimicrobium australe</name>
    <dbReference type="NCBI Taxonomy" id="2664430"/>
    <lineage>
        <taxon>Bacteria</taxon>
        <taxon>Bacillati</taxon>
        <taxon>Actinomycetota</taxon>
        <taxon>Acidimicrobiia</taxon>
        <taxon>Acidimicrobiales</taxon>
        <taxon>Acidimicrobiaceae</taxon>
        <taxon>Acidiferrimicrobium</taxon>
    </lineage>
</organism>
<dbReference type="SMART" id="SM00450">
    <property type="entry name" value="RHOD"/>
    <property type="match status" value="1"/>
</dbReference>
<keyword evidence="3" id="KW-0560">Oxidoreductase</keyword>